<dbReference type="HOGENOM" id="CLU_069356_12_3_6"/>
<dbReference type="AlphaFoldDB" id="B0KKU3"/>
<feature type="domain" description="HTH tetR-type" evidence="5">
    <location>
        <begin position="7"/>
        <end position="67"/>
    </location>
</feature>
<sequence>MLLKDLSPSAVRVCDAAVGHFAEYGYDASSLNEIAQLAGMRKASLYAHFANKDALFVEVFQRALVQETTFVEQGFAQEDRDGLAPGHWLALHLAERYRGSAALRFVLRTAFLPPSGIKPVVTCGFEKYLDGIREGFCKALQARNNWADEQQSRLALYADAYLGIIDSLYVELMYAGPAAYERRATALLKVLEDSLSLNR</sequence>
<dbReference type="EMBL" id="CP000926">
    <property type="protein sequence ID" value="ABY99397.1"/>
    <property type="molecule type" value="Genomic_DNA"/>
</dbReference>
<dbReference type="InterPro" id="IPR009057">
    <property type="entry name" value="Homeodomain-like_sf"/>
</dbReference>
<keyword evidence="1" id="KW-0805">Transcription regulation</keyword>
<dbReference type="KEGG" id="ppg:PputGB1_3506"/>
<dbReference type="PANTHER" id="PTHR30055">
    <property type="entry name" value="HTH-TYPE TRANSCRIPTIONAL REGULATOR RUTR"/>
    <property type="match status" value="1"/>
</dbReference>
<dbReference type="PANTHER" id="PTHR30055:SF238">
    <property type="entry name" value="MYCOFACTOCIN BIOSYNTHESIS TRANSCRIPTIONAL REGULATOR MFTR-RELATED"/>
    <property type="match status" value="1"/>
</dbReference>
<dbReference type="RefSeq" id="WP_012273118.1">
    <property type="nucleotide sequence ID" value="NC_010322.1"/>
</dbReference>
<gene>
    <name evidence="6" type="ordered locus">PputGB1_3506</name>
</gene>
<protein>
    <submittedName>
        <fullName evidence="6">Transcriptional regulator, TetR family</fullName>
    </submittedName>
</protein>
<name>B0KKU3_PSEPG</name>
<dbReference type="Pfam" id="PF00440">
    <property type="entry name" value="TetR_N"/>
    <property type="match status" value="1"/>
</dbReference>
<evidence type="ECO:0000256" key="2">
    <source>
        <dbReference type="ARBA" id="ARBA00023125"/>
    </source>
</evidence>
<dbReference type="GO" id="GO:0003700">
    <property type="term" value="F:DNA-binding transcription factor activity"/>
    <property type="evidence" value="ECO:0007669"/>
    <property type="project" value="TreeGrafter"/>
</dbReference>
<keyword evidence="2 4" id="KW-0238">DNA-binding</keyword>
<dbReference type="InterPro" id="IPR001647">
    <property type="entry name" value="HTH_TetR"/>
</dbReference>
<dbReference type="GO" id="GO:0000976">
    <property type="term" value="F:transcription cis-regulatory region binding"/>
    <property type="evidence" value="ECO:0007669"/>
    <property type="project" value="TreeGrafter"/>
</dbReference>
<evidence type="ECO:0000256" key="1">
    <source>
        <dbReference type="ARBA" id="ARBA00023015"/>
    </source>
</evidence>
<dbReference type="InterPro" id="IPR050109">
    <property type="entry name" value="HTH-type_TetR-like_transc_reg"/>
</dbReference>
<keyword evidence="3" id="KW-0804">Transcription</keyword>
<evidence type="ECO:0000313" key="6">
    <source>
        <dbReference type="EMBL" id="ABY99397.1"/>
    </source>
</evidence>
<dbReference type="PROSITE" id="PS50977">
    <property type="entry name" value="HTH_TETR_2"/>
    <property type="match status" value="1"/>
</dbReference>
<evidence type="ECO:0000313" key="7">
    <source>
        <dbReference type="Proteomes" id="UP000002157"/>
    </source>
</evidence>
<dbReference type="PRINTS" id="PR00455">
    <property type="entry name" value="HTHTETR"/>
</dbReference>
<accession>B0KKU3</accession>
<evidence type="ECO:0000256" key="3">
    <source>
        <dbReference type="ARBA" id="ARBA00023163"/>
    </source>
</evidence>
<dbReference type="Gene3D" id="1.10.10.60">
    <property type="entry name" value="Homeodomain-like"/>
    <property type="match status" value="1"/>
</dbReference>
<reference evidence="6 7" key="1">
    <citation type="submission" date="2008-01" db="EMBL/GenBank/DDBJ databases">
        <title>Complete sequence of Pseudomonas putida GB-1.</title>
        <authorList>
            <consortium name="US DOE Joint Genome Institute"/>
            <person name="Copeland A."/>
            <person name="Lucas S."/>
            <person name="Lapidus A."/>
            <person name="Barry K."/>
            <person name="Glavina del Rio T."/>
            <person name="Dalin E."/>
            <person name="Tice H."/>
            <person name="Pitluck S."/>
            <person name="Bruce D."/>
            <person name="Goodwin L."/>
            <person name="Chertkov O."/>
            <person name="Brettin T."/>
            <person name="Detter J.C."/>
            <person name="Han C."/>
            <person name="Kuske C.R."/>
            <person name="Schmutz J."/>
            <person name="Larimer F."/>
            <person name="Land M."/>
            <person name="Hauser L."/>
            <person name="Kyrpides N."/>
            <person name="Kim E."/>
            <person name="McCarthy J.K."/>
            <person name="Richardson P."/>
        </authorList>
    </citation>
    <scope>NUCLEOTIDE SEQUENCE [LARGE SCALE GENOMIC DNA]</scope>
    <source>
        <strain evidence="6 7">GB-1</strain>
    </source>
</reference>
<feature type="DNA-binding region" description="H-T-H motif" evidence="4">
    <location>
        <begin position="30"/>
        <end position="49"/>
    </location>
</feature>
<proteinExistence type="predicted"/>
<evidence type="ECO:0000259" key="5">
    <source>
        <dbReference type="PROSITE" id="PS50977"/>
    </source>
</evidence>
<dbReference type="SUPFAM" id="SSF46689">
    <property type="entry name" value="Homeodomain-like"/>
    <property type="match status" value="1"/>
</dbReference>
<organism evidence="6 7">
    <name type="scientific">Pseudomonas putida (strain GB-1)</name>
    <dbReference type="NCBI Taxonomy" id="76869"/>
    <lineage>
        <taxon>Bacteria</taxon>
        <taxon>Pseudomonadati</taxon>
        <taxon>Pseudomonadota</taxon>
        <taxon>Gammaproteobacteria</taxon>
        <taxon>Pseudomonadales</taxon>
        <taxon>Pseudomonadaceae</taxon>
        <taxon>Pseudomonas</taxon>
    </lineage>
</organism>
<evidence type="ECO:0000256" key="4">
    <source>
        <dbReference type="PROSITE-ProRule" id="PRU00335"/>
    </source>
</evidence>
<dbReference type="eggNOG" id="COG1309">
    <property type="taxonomic scope" value="Bacteria"/>
</dbReference>
<dbReference type="Proteomes" id="UP000002157">
    <property type="component" value="Chromosome"/>
</dbReference>
<dbReference type="Gene3D" id="1.10.357.10">
    <property type="entry name" value="Tetracycline Repressor, domain 2"/>
    <property type="match status" value="1"/>
</dbReference>